<dbReference type="InterPro" id="IPR013783">
    <property type="entry name" value="Ig-like_fold"/>
</dbReference>
<dbReference type="Pfam" id="PF23277">
    <property type="entry name" value="Ig_Dlec1_1"/>
    <property type="match status" value="1"/>
</dbReference>
<reference evidence="9" key="1">
    <citation type="journal article" date="2022" name="bioRxiv">
        <title>Genomics of Preaxostyla Flagellates Illuminates Evolutionary Transitions and the Path Towards Mitochondrial Loss.</title>
        <authorList>
            <person name="Novak L.V.F."/>
            <person name="Treitli S.C."/>
            <person name="Pyrih J."/>
            <person name="Halakuc P."/>
            <person name="Pipaliya S.V."/>
            <person name="Vacek V."/>
            <person name="Brzon O."/>
            <person name="Soukal P."/>
            <person name="Eme L."/>
            <person name="Dacks J.B."/>
            <person name="Karnkowska A."/>
            <person name="Elias M."/>
            <person name="Hampl V."/>
        </authorList>
    </citation>
    <scope>NUCLEOTIDE SEQUENCE</scope>
    <source>
        <strain evidence="9">RCP-MX</strain>
    </source>
</reference>
<keyword evidence="5" id="KW-0966">Cell projection</keyword>
<evidence type="ECO:0000256" key="6">
    <source>
        <dbReference type="SAM" id="MobiDB-lite"/>
    </source>
</evidence>
<keyword evidence="3" id="KW-0963">Cytoplasm</keyword>
<dbReference type="PANTHER" id="PTHR23053">
    <property type="entry name" value="DLEC1 DELETED IN LUNG AND ESOPHAGEAL CANCER 1"/>
    <property type="match status" value="1"/>
</dbReference>
<evidence type="ECO:0000313" key="10">
    <source>
        <dbReference type="Proteomes" id="UP001141327"/>
    </source>
</evidence>
<protein>
    <submittedName>
        <fullName evidence="9">Hydrocephalus-inducing protein</fullName>
    </submittedName>
</protein>
<evidence type="ECO:0000256" key="5">
    <source>
        <dbReference type="ARBA" id="ARBA00023273"/>
    </source>
</evidence>
<dbReference type="InterPro" id="IPR053879">
    <property type="entry name" value="HYDIN_VesB_CFA65-like_Ig"/>
</dbReference>
<accession>A0ABQ8UU02</accession>
<evidence type="ECO:0000313" key="9">
    <source>
        <dbReference type="EMBL" id="KAJ4461901.1"/>
    </source>
</evidence>
<proteinExistence type="predicted"/>
<feature type="domain" description="Deleted in lung and esophageal cancer protein 1 Ig-like" evidence="8">
    <location>
        <begin position="5"/>
        <end position="100"/>
    </location>
</feature>
<dbReference type="Proteomes" id="UP001141327">
    <property type="component" value="Unassembled WGS sequence"/>
</dbReference>
<dbReference type="InterPro" id="IPR059041">
    <property type="entry name" value="Ig_DLEC1_1"/>
</dbReference>
<keyword evidence="4" id="KW-0969">Cilium</keyword>
<evidence type="ECO:0000256" key="3">
    <source>
        <dbReference type="ARBA" id="ARBA00022490"/>
    </source>
</evidence>
<dbReference type="Gene3D" id="2.60.40.10">
    <property type="entry name" value="Immunoglobulins"/>
    <property type="match status" value="5"/>
</dbReference>
<evidence type="ECO:0000256" key="2">
    <source>
        <dbReference type="ARBA" id="ARBA00004496"/>
    </source>
</evidence>
<dbReference type="Pfam" id="PF22544">
    <property type="entry name" value="HYDIN_VesB_CFA65-like_Ig"/>
    <property type="match status" value="1"/>
</dbReference>
<evidence type="ECO:0000256" key="1">
    <source>
        <dbReference type="ARBA" id="ARBA00004138"/>
    </source>
</evidence>
<comment type="caution">
    <text evidence="9">The sequence shown here is derived from an EMBL/GenBank/DDBJ whole genome shotgun (WGS) entry which is preliminary data.</text>
</comment>
<evidence type="ECO:0000259" key="7">
    <source>
        <dbReference type="Pfam" id="PF22544"/>
    </source>
</evidence>
<dbReference type="EMBL" id="JAPMOS010000005">
    <property type="protein sequence ID" value="KAJ4461901.1"/>
    <property type="molecule type" value="Genomic_DNA"/>
</dbReference>
<dbReference type="InterPro" id="IPR033305">
    <property type="entry name" value="Hydin-like"/>
</dbReference>
<sequence length="585" mass="63441">MQGISAEPPSVVFRFDVLKTYETVIKLRNREARGRPFRIVPSQSRYFQFIASVPASATKLAPGMDIAVKIRFTPEEKVDYQSELVVETDGDSIRVPVRGLGPRAHLDFPTSVSFPKCPANYCSTKSFNVCNTGTRGCSFTLLTEEPFACLPPTGSLAPGDSLQVQISFSPKQATAHTGTLRVVYSYEDAPILPSLLLPGTASLPRPGGTSGGRVHAALTGAEEFDEVLLQGTAENVAVVLEAERIQCEPTYVGHFVQQLFRLYNRSEIKEEPIFVDEAFGLSPLSGEIWPNSQMQFVATFSPPMAGDWQAEALCVVAGVDRPIPLFMSGLGVGPLVQLSYDRLELGDVRMRVEQTYKQLLIQNRGAIEARYSLHPSPSVSAELAAQQALQTAQKGLAATGLQALLARRQGGDPASRPTTTTTTSAPGTAGSLADQIAQAELSEAEQEANADRRAQEQQLAAMGQLAVQSRPVLRFNPEFGCVPPQAQQEIEVTFCSERLGMFSEEASFDIQGTSTPLRVLFTGRCCPPSFTFDVEQLDFGTVAHGFLASRQVSLLNPSEIPIEFQARMASDGQFLRPGWPLMGSS</sequence>
<name>A0ABQ8UU02_9EUKA</name>
<comment type="subcellular location">
    <subcellularLocation>
        <location evidence="1">Cell projection</location>
        <location evidence="1">Cilium</location>
    </subcellularLocation>
    <subcellularLocation>
        <location evidence="2">Cytoplasm</location>
    </subcellularLocation>
</comment>
<gene>
    <name evidence="9" type="ORF">PAPYR_1599</name>
</gene>
<evidence type="ECO:0000259" key="8">
    <source>
        <dbReference type="Pfam" id="PF23277"/>
    </source>
</evidence>
<feature type="domain" description="HYDIN/VesB/CFA65-like Ig-like" evidence="7">
    <location>
        <begin position="105"/>
        <end position="186"/>
    </location>
</feature>
<evidence type="ECO:0000256" key="4">
    <source>
        <dbReference type="ARBA" id="ARBA00023069"/>
    </source>
</evidence>
<keyword evidence="10" id="KW-1185">Reference proteome</keyword>
<organism evidence="9 10">
    <name type="scientific">Paratrimastix pyriformis</name>
    <dbReference type="NCBI Taxonomy" id="342808"/>
    <lineage>
        <taxon>Eukaryota</taxon>
        <taxon>Metamonada</taxon>
        <taxon>Preaxostyla</taxon>
        <taxon>Paratrimastigidae</taxon>
        <taxon>Paratrimastix</taxon>
    </lineage>
</organism>
<feature type="region of interest" description="Disordered" evidence="6">
    <location>
        <begin position="408"/>
        <end position="430"/>
    </location>
</feature>
<dbReference type="PANTHER" id="PTHR23053:SF0">
    <property type="entry name" value="HYDROCEPHALUS-INDUCING PROTEIN HOMOLOG"/>
    <property type="match status" value="1"/>
</dbReference>